<evidence type="ECO:0000256" key="8">
    <source>
        <dbReference type="PIRNR" id="PIRNR000194"/>
    </source>
</evidence>
<dbReference type="GO" id="GO:0046452">
    <property type="term" value="P:dihydrofolate metabolic process"/>
    <property type="evidence" value="ECO:0007669"/>
    <property type="project" value="TreeGrafter"/>
</dbReference>
<dbReference type="GO" id="GO:0004146">
    <property type="term" value="F:dihydrofolate reductase activity"/>
    <property type="evidence" value="ECO:0007669"/>
    <property type="project" value="UniProtKB-EC"/>
</dbReference>
<evidence type="ECO:0000256" key="7">
    <source>
        <dbReference type="ARBA" id="ARBA00025067"/>
    </source>
</evidence>
<dbReference type="InterPro" id="IPR024072">
    <property type="entry name" value="DHFR-like_dom_sf"/>
</dbReference>
<dbReference type="PROSITE" id="PS51330">
    <property type="entry name" value="DHFR_2"/>
    <property type="match status" value="1"/>
</dbReference>
<evidence type="ECO:0000313" key="12">
    <source>
        <dbReference type="Proteomes" id="UP000249061"/>
    </source>
</evidence>
<comment type="catalytic activity">
    <reaction evidence="8">
        <text>(6S)-5,6,7,8-tetrahydrofolate + NADP(+) = 7,8-dihydrofolate + NADPH + H(+)</text>
        <dbReference type="Rhea" id="RHEA:15009"/>
        <dbReference type="ChEBI" id="CHEBI:15378"/>
        <dbReference type="ChEBI" id="CHEBI:57451"/>
        <dbReference type="ChEBI" id="CHEBI:57453"/>
        <dbReference type="ChEBI" id="CHEBI:57783"/>
        <dbReference type="ChEBI" id="CHEBI:58349"/>
        <dbReference type="EC" id="1.5.1.3"/>
    </reaction>
</comment>
<dbReference type="PIRSF" id="PIRSF000194">
    <property type="entry name" value="DHFR"/>
    <property type="match status" value="1"/>
</dbReference>
<dbReference type="InterPro" id="IPR001796">
    <property type="entry name" value="DHFR_dom"/>
</dbReference>
<dbReference type="InterPro" id="IPR017925">
    <property type="entry name" value="DHFR_CS"/>
</dbReference>
<dbReference type="EC" id="1.5.1.3" evidence="3 8"/>
<sequence length="157" mass="17241">MKPLALIVAQSRNRGIGLAGKLPWHVPEDLKRFKALTTGHAILMGRKTHESIGRALPGRRNVVLTRTPAVFTGCESAGSLDAALRLVADDAMPFIIGGAQLYADALPRVTHVFLTQLEKDTEADTFFPELNPTEWREVKRARGATGGVEFIDLERVR</sequence>
<protein>
    <recommendedName>
        <fullName evidence="3 8">Dihydrofolate reductase</fullName>
        <ecNumber evidence="3 8">1.5.1.3</ecNumber>
    </recommendedName>
</protein>
<dbReference type="GO" id="GO:0006730">
    <property type="term" value="P:one-carbon metabolic process"/>
    <property type="evidence" value="ECO:0007669"/>
    <property type="project" value="UniProtKB-KW"/>
</dbReference>
<evidence type="ECO:0000256" key="4">
    <source>
        <dbReference type="ARBA" id="ARBA00022563"/>
    </source>
</evidence>
<dbReference type="PRINTS" id="PR00070">
    <property type="entry name" value="DHFR"/>
</dbReference>
<dbReference type="SUPFAM" id="SSF53597">
    <property type="entry name" value="Dihydrofolate reductase-like"/>
    <property type="match status" value="1"/>
</dbReference>
<evidence type="ECO:0000256" key="6">
    <source>
        <dbReference type="ARBA" id="ARBA00023002"/>
    </source>
</evidence>
<reference evidence="11 12" key="1">
    <citation type="submission" date="2017-08" db="EMBL/GenBank/DDBJ databases">
        <title>Infants hospitalized years apart are colonized by the same room-sourced microbial strains.</title>
        <authorList>
            <person name="Brooks B."/>
            <person name="Olm M.R."/>
            <person name="Firek B.A."/>
            <person name="Baker R."/>
            <person name="Thomas B.C."/>
            <person name="Morowitz M.J."/>
            <person name="Banfield J.F."/>
        </authorList>
    </citation>
    <scope>NUCLEOTIDE SEQUENCE [LARGE SCALE GENOMIC DNA]</scope>
    <source>
        <strain evidence="11">S2_003_000_R2_14</strain>
    </source>
</reference>
<evidence type="ECO:0000256" key="1">
    <source>
        <dbReference type="ARBA" id="ARBA00004903"/>
    </source>
</evidence>
<comment type="function">
    <text evidence="7 8">Key enzyme in folate metabolism. Catalyzes an essential reaction for de novo glycine and purine synthesis, and for DNA precursor synthesis.</text>
</comment>
<dbReference type="EMBL" id="QFQP01000022">
    <property type="protein sequence ID" value="PZR09084.1"/>
    <property type="molecule type" value="Genomic_DNA"/>
</dbReference>
<evidence type="ECO:0000256" key="3">
    <source>
        <dbReference type="ARBA" id="ARBA00012856"/>
    </source>
</evidence>
<keyword evidence="5 8" id="KW-0521">NADP</keyword>
<organism evidence="11 12">
    <name type="scientific">Archangium gephyra</name>
    <dbReference type="NCBI Taxonomy" id="48"/>
    <lineage>
        <taxon>Bacteria</taxon>
        <taxon>Pseudomonadati</taxon>
        <taxon>Myxococcota</taxon>
        <taxon>Myxococcia</taxon>
        <taxon>Myxococcales</taxon>
        <taxon>Cystobacterineae</taxon>
        <taxon>Archangiaceae</taxon>
        <taxon>Archangium</taxon>
    </lineage>
</organism>
<dbReference type="GO" id="GO:0046654">
    <property type="term" value="P:tetrahydrofolate biosynthetic process"/>
    <property type="evidence" value="ECO:0007669"/>
    <property type="project" value="UniProtKB-UniPathway"/>
</dbReference>
<evidence type="ECO:0000259" key="10">
    <source>
        <dbReference type="PROSITE" id="PS51330"/>
    </source>
</evidence>
<dbReference type="AlphaFoldDB" id="A0A2W5V098"/>
<dbReference type="GO" id="GO:0046655">
    <property type="term" value="P:folic acid metabolic process"/>
    <property type="evidence" value="ECO:0007669"/>
    <property type="project" value="TreeGrafter"/>
</dbReference>
<keyword evidence="4 8" id="KW-0554">One-carbon metabolism</keyword>
<dbReference type="Gene3D" id="3.40.430.10">
    <property type="entry name" value="Dihydrofolate Reductase, subunit A"/>
    <property type="match status" value="1"/>
</dbReference>
<dbReference type="UniPathway" id="UPA00077">
    <property type="reaction ID" value="UER00158"/>
</dbReference>
<comment type="caution">
    <text evidence="11">The sequence shown here is derived from an EMBL/GenBank/DDBJ whole genome shotgun (WGS) entry which is preliminary data.</text>
</comment>
<dbReference type="InterPro" id="IPR012259">
    <property type="entry name" value="DHFR"/>
</dbReference>
<dbReference type="GO" id="GO:0050661">
    <property type="term" value="F:NADP binding"/>
    <property type="evidence" value="ECO:0007669"/>
    <property type="project" value="InterPro"/>
</dbReference>
<dbReference type="PROSITE" id="PS00075">
    <property type="entry name" value="DHFR_1"/>
    <property type="match status" value="1"/>
</dbReference>
<comment type="similarity">
    <text evidence="2 8 9">Belongs to the dihydrofolate reductase family.</text>
</comment>
<dbReference type="PANTHER" id="PTHR48069:SF3">
    <property type="entry name" value="DIHYDROFOLATE REDUCTASE"/>
    <property type="match status" value="1"/>
</dbReference>
<name>A0A2W5V098_9BACT</name>
<proteinExistence type="inferred from homology"/>
<evidence type="ECO:0000256" key="5">
    <source>
        <dbReference type="ARBA" id="ARBA00022857"/>
    </source>
</evidence>
<dbReference type="PANTHER" id="PTHR48069">
    <property type="entry name" value="DIHYDROFOLATE REDUCTASE"/>
    <property type="match status" value="1"/>
</dbReference>
<accession>A0A2W5V098</accession>
<gene>
    <name evidence="11" type="ORF">DI536_22875</name>
</gene>
<feature type="domain" description="DHFR" evidence="10">
    <location>
        <begin position="3"/>
        <end position="157"/>
    </location>
</feature>
<keyword evidence="6 8" id="KW-0560">Oxidoreductase</keyword>
<dbReference type="Pfam" id="PF00186">
    <property type="entry name" value="DHFR_1"/>
    <property type="match status" value="1"/>
</dbReference>
<dbReference type="CDD" id="cd00209">
    <property type="entry name" value="DHFR"/>
    <property type="match status" value="1"/>
</dbReference>
<comment type="pathway">
    <text evidence="1 8">Cofactor biosynthesis; tetrahydrofolate biosynthesis; 5,6,7,8-tetrahydrofolate from 7,8-dihydrofolate: step 1/1.</text>
</comment>
<evidence type="ECO:0000256" key="9">
    <source>
        <dbReference type="RuleBase" id="RU004474"/>
    </source>
</evidence>
<evidence type="ECO:0000256" key="2">
    <source>
        <dbReference type="ARBA" id="ARBA00009539"/>
    </source>
</evidence>
<dbReference type="Proteomes" id="UP000249061">
    <property type="component" value="Unassembled WGS sequence"/>
</dbReference>
<evidence type="ECO:0000313" key="11">
    <source>
        <dbReference type="EMBL" id="PZR09084.1"/>
    </source>
</evidence>